<dbReference type="eggNOG" id="COG1808">
    <property type="taxonomic scope" value="Bacteria"/>
</dbReference>
<dbReference type="Proteomes" id="UP000016960">
    <property type="component" value="Unassembled WGS sequence"/>
</dbReference>
<dbReference type="EMBL" id="ASSJ01000076">
    <property type="protein sequence ID" value="ERN40411.1"/>
    <property type="molecule type" value="Genomic_DNA"/>
</dbReference>
<keyword evidence="1" id="KW-1133">Transmembrane helix</keyword>
<feature type="transmembrane region" description="Helical" evidence="1">
    <location>
        <begin position="72"/>
        <end position="93"/>
    </location>
</feature>
<proteinExistence type="predicted"/>
<dbReference type="PANTHER" id="PTHR20992">
    <property type="entry name" value="AT15442P-RELATED"/>
    <property type="match status" value="1"/>
</dbReference>
<reference evidence="2 3" key="1">
    <citation type="submission" date="2013-05" db="EMBL/GenBank/DDBJ databases">
        <title>Draft genome sequence of Rubidibacter lacunae KORDI 51-2.</title>
        <authorList>
            <person name="Choi D.H."/>
            <person name="Noh J.H."/>
            <person name="Kwon K.-K."/>
            <person name="Lee J.-H."/>
            <person name="Ryu J.-Y."/>
        </authorList>
    </citation>
    <scope>NUCLEOTIDE SEQUENCE [LARGE SCALE GENOMIC DNA]</scope>
    <source>
        <strain evidence="2 3">KORDI 51-2</strain>
    </source>
</reference>
<dbReference type="PATRIC" id="fig|582515.4.peg.3308"/>
<keyword evidence="1" id="KW-0472">Membrane</keyword>
<name>U5DFN8_9CHRO</name>
<evidence type="ECO:0000313" key="2">
    <source>
        <dbReference type="EMBL" id="ERN40411.1"/>
    </source>
</evidence>
<dbReference type="Pfam" id="PF04087">
    <property type="entry name" value="DUF389"/>
    <property type="match status" value="1"/>
</dbReference>
<feature type="transmembrane region" description="Helical" evidence="1">
    <location>
        <begin position="170"/>
        <end position="191"/>
    </location>
</feature>
<accession>U5DFN8</accession>
<gene>
    <name evidence="2" type="ORF">KR51_00029500</name>
</gene>
<dbReference type="InterPro" id="IPR005240">
    <property type="entry name" value="DUF389"/>
</dbReference>
<dbReference type="OrthoDB" id="9790659at2"/>
<evidence type="ECO:0000256" key="1">
    <source>
        <dbReference type="SAM" id="Phobius"/>
    </source>
</evidence>
<sequence length="367" mass="39897">MSLPVEKHSPIETVRPHRARWWQRFSEAPIPASELESAFENESNSKFEFFLMLGLATAIATLGLMLNSAGVIIGAMIVAPLMNPILALSYAAVTGRRRLLLDSSVMLLLGIAYTLAISYVIAFFLEADLTNTEILSRSTPTLLDLGIALAAGCAGTFARTRRSIANALPGVAIAVALVPPLCVTGIGLALSPEALLNLQYRGLETSFSLEQGAFVLFLTNLVAIIFCGGLVFLSQGYGSLRKASIGQTGVILLLLLIIQLLGFYPLQKRALEFDLIRSLRALAQERPEYFEAESTGFQVVEADKILLWISLRAPKGLFDGEEVRLIEARLSEDLHRPVEVVLRVTPYEVIDGTSPLASPPLEGKEME</sequence>
<keyword evidence="1" id="KW-0812">Transmembrane</keyword>
<feature type="transmembrane region" description="Helical" evidence="1">
    <location>
        <begin position="245"/>
        <end position="266"/>
    </location>
</feature>
<organism evidence="2 3">
    <name type="scientific">Rubidibacter lacunae KORDI 51-2</name>
    <dbReference type="NCBI Taxonomy" id="582515"/>
    <lineage>
        <taxon>Bacteria</taxon>
        <taxon>Bacillati</taxon>
        <taxon>Cyanobacteriota</taxon>
        <taxon>Cyanophyceae</taxon>
        <taxon>Oscillatoriophycideae</taxon>
        <taxon>Chroococcales</taxon>
        <taxon>Aphanothecaceae</taxon>
        <taxon>Rubidibacter</taxon>
    </lineage>
</organism>
<evidence type="ECO:0000313" key="3">
    <source>
        <dbReference type="Proteomes" id="UP000016960"/>
    </source>
</evidence>
<dbReference type="AlphaFoldDB" id="U5DFN8"/>
<keyword evidence="3" id="KW-1185">Reference proteome</keyword>
<comment type="caution">
    <text evidence="2">The sequence shown here is derived from an EMBL/GenBank/DDBJ whole genome shotgun (WGS) entry which is preliminary data.</text>
</comment>
<dbReference type="PANTHER" id="PTHR20992:SF9">
    <property type="entry name" value="AT15442P-RELATED"/>
    <property type="match status" value="1"/>
</dbReference>
<dbReference type="InParanoid" id="U5DFN8"/>
<protein>
    <submittedName>
        <fullName evidence="2">Putative membrane protein</fullName>
    </submittedName>
</protein>
<feature type="transmembrane region" description="Helical" evidence="1">
    <location>
        <begin position="49"/>
        <end position="66"/>
    </location>
</feature>
<feature type="transmembrane region" description="Helical" evidence="1">
    <location>
        <begin position="105"/>
        <end position="125"/>
    </location>
</feature>
<feature type="transmembrane region" description="Helical" evidence="1">
    <location>
        <begin position="211"/>
        <end position="233"/>
    </location>
</feature>